<evidence type="ECO:0000256" key="1">
    <source>
        <dbReference type="ARBA" id="ARBA00006654"/>
    </source>
</evidence>
<dbReference type="Gene3D" id="3.90.780.10">
    <property type="entry name" value="5'-Nucleotidase, C-terminal domain"/>
    <property type="match status" value="1"/>
</dbReference>
<dbReference type="PROSITE" id="PS00786">
    <property type="entry name" value="5_NUCLEOTIDASE_2"/>
    <property type="match status" value="1"/>
</dbReference>
<keyword evidence="8" id="KW-1185">Reference proteome</keyword>
<evidence type="ECO:0000313" key="8">
    <source>
        <dbReference type="Proteomes" id="UP000077266"/>
    </source>
</evidence>
<dbReference type="SUPFAM" id="SSF55816">
    <property type="entry name" value="5'-nucleotidase (syn. UDP-sugar hydrolase), C-terminal domain"/>
    <property type="match status" value="1"/>
</dbReference>
<dbReference type="Gene3D" id="3.60.21.10">
    <property type="match status" value="1"/>
</dbReference>
<reference evidence="7 8" key="1">
    <citation type="journal article" date="2016" name="Mol. Biol. Evol.">
        <title>Comparative Genomics of Early-Diverging Mushroom-Forming Fungi Provides Insights into the Origins of Lignocellulose Decay Capabilities.</title>
        <authorList>
            <person name="Nagy L.G."/>
            <person name="Riley R."/>
            <person name="Tritt A."/>
            <person name="Adam C."/>
            <person name="Daum C."/>
            <person name="Floudas D."/>
            <person name="Sun H."/>
            <person name="Yadav J.S."/>
            <person name="Pangilinan J."/>
            <person name="Larsson K.H."/>
            <person name="Matsuura K."/>
            <person name="Barry K."/>
            <person name="Labutti K."/>
            <person name="Kuo R."/>
            <person name="Ohm R.A."/>
            <person name="Bhattacharya S.S."/>
            <person name="Shirouzu T."/>
            <person name="Yoshinaga Y."/>
            <person name="Martin F.M."/>
            <person name="Grigoriev I.V."/>
            <person name="Hibbett D.S."/>
        </authorList>
    </citation>
    <scope>NUCLEOTIDE SEQUENCE [LARGE SCALE GENOMIC DNA]</scope>
    <source>
        <strain evidence="7 8">HHB12029</strain>
    </source>
</reference>
<dbReference type="PRINTS" id="PR01607">
    <property type="entry name" value="APYRASEFAMLY"/>
</dbReference>
<keyword evidence="4" id="KW-0812">Transmembrane</keyword>
<keyword evidence="4" id="KW-1133">Transmembrane helix</keyword>
<gene>
    <name evidence="7" type="ORF">EXIGLDRAFT_769697</name>
</gene>
<dbReference type="InterPro" id="IPR029052">
    <property type="entry name" value="Metallo-depent_PP-like"/>
</dbReference>
<proteinExistence type="inferred from homology"/>
<feature type="transmembrane region" description="Helical" evidence="4">
    <location>
        <begin position="559"/>
        <end position="581"/>
    </location>
</feature>
<dbReference type="GO" id="GO:0009166">
    <property type="term" value="P:nucleotide catabolic process"/>
    <property type="evidence" value="ECO:0007669"/>
    <property type="project" value="InterPro"/>
</dbReference>
<evidence type="ECO:0000256" key="2">
    <source>
        <dbReference type="ARBA" id="ARBA00022729"/>
    </source>
</evidence>
<keyword evidence="3" id="KW-0378">Hydrolase</keyword>
<dbReference type="SUPFAM" id="SSF56300">
    <property type="entry name" value="Metallo-dependent phosphatases"/>
    <property type="match status" value="1"/>
</dbReference>
<dbReference type="EMBL" id="KV426023">
    <property type="protein sequence ID" value="KZV91650.1"/>
    <property type="molecule type" value="Genomic_DNA"/>
</dbReference>
<feature type="signal peptide" evidence="3">
    <location>
        <begin position="1"/>
        <end position="18"/>
    </location>
</feature>
<dbReference type="OrthoDB" id="7722975at2759"/>
<dbReference type="InParanoid" id="A0A165H9Q1"/>
<dbReference type="Pfam" id="PF02872">
    <property type="entry name" value="5_nucleotid_C"/>
    <property type="match status" value="1"/>
</dbReference>
<dbReference type="Proteomes" id="UP000077266">
    <property type="component" value="Unassembled WGS sequence"/>
</dbReference>
<dbReference type="PANTHER" id="PTHR11575:SF24">
    <property type="entry name" value="5'-NUCLEOTIDASE"/>
    <property type="match status" value="1"/>
</dbReference>
<feature type="chain" id="PRO_5007748411" evidence="3">
    <location>
        <begin position="19"/>
        <end position="588"/>
    </location>
</feature>
<dbReference type="Pfam" id="PF00149">
    <property type="entry name" value="Metallophos"/>
    <property type="match status" value="1"/>
</dbReference>
<dbReference type="InterPro" id="IPR008334">
    <property type="entry name" value="5'-Nucleotdase_C"/>
</dbReference>
<evidence type="ECO:0000256" key="4">
    <source>
        <dbReference type="SAM" id="Phobius"/>
    </source>
</evidence>
<evidence type="ECO:0000259" key="6">
    <source>
        <dbReference type="Pfam" id="PF02872"/>
    </source>
</evidence>
<dbReference type="GO" id="GO:0016788">
    <property type="term" value="F:hydrolase activity, acting on ester bonds"/>
    <property type="evidence" value="ECO:0007669"/>
    <property type="project" value="InterPro"/>
</dbReference>
<comment type="similarity">
    <text evidence="1 3">Belongs to the 5'-nucleotidase family.</text>
</comment>
<dbReference type="InterPro" id="IPR036907">
    <property type="entry name" value="5'-Nucleotdase_C_sf"/>
</dbReference>
<dbReference type="InterPro" id="IPR006146">
    <property type="entry name" value="5'-Nucleotdase_CS"/>
</dbReference>
<protein>
    <submittedName>
        <fullName evidence="7">Metallo-dependent phosphatase</fullName>
    </submittedName>
</protein>
<keyword evidence="2 3" id="KW-0732">Signal</keyword>
<organism evidence="7 8">
    <name type="scientific">Exidia glandulosa HHB12029</name>
    <dbReference type="NCBI Taxonomy" id="1314781"/>
    <lineage>
        <taxon>Eukaryota</taxon>
        <taxon>Fungi</taxon>
        <taxon>Dikarya</taxon>
        <taxon>Basidiomycota</taxon>
        <taxon>Agaricomycotina</taxon>
        <taxon>Agaricomycetes</taxon>
        <taxon>Auriculariales</taxon>
        <taxon>Exidiaceae</taxon>
        <taxon>Exidia</taxon>
    </lineage>
</organism>
<name>A0A165H9Q1_EXIGL</name>
<dbReference type="GO" id="GO:0000166">
    <property type="term" value="F:nucleotide binding"/>
    <property type="evidence" value="ECO:0007669"/>
    <property type="project" value="UniProtKB-KW"/>
</dbReference>
<dbReference type="AlphaFoldDB" id="A0A165H9Q1"/>
<dbReference type="STRING" id="1314781.A0A165H9Q1"/>
<accession>A0A165H9Q1</accession>
<evidence type="ECO:0000259" key="5">
    <source>
        <dbReference type="Pfam" id="PF00149"/>
    </source>
</evidence>
<dbReference type="InterPro" id="IPR004843">
    <property type="entry name" value="Calcineurin-like_PHP"/>
</dbReference>
<evidence type="ECO:0000256" key="3">
    <source>
        <dbReference type="RuleBase" id="RU362119"/>
    </source>
</evidence>
<feature type="domain" description="Calcineurin-like phosphoesterase" evidence="5">
    <location>
        <begin position="34"/>
        <end position="247"/>
    </location>
</feature>
<dbReference type="PANTHER" id="PTHR11575">
    <property type="entry name" value="5'-NUCLEOTIDASE-RELATED"/>
    <property type="match status" value="1"/>
</dbReference>
<evidence type="ECO:0000313" key="7">
    <source>
        <dbReference type="EMBL" id="KZV91650.1"/>
    </source>
</evidence>
<dbReference type="GO" id="GO:0046872">
    <property type="term" value="F:metal ion binding"/>
    <property type="evidence" value="ECO:0007669"/>
    <property type="project" value="InterPro"/>
</dbReference>
<feature type="domain" description="5'-Nucleotidase C-terminal" evidence="6">
    <location>
        <begin position="334"/>
        <end position="491"/>
    </location>
</feature>
<keyword evidence="3" id="KW-0547">Nucleotide-binding</keyword>
<dbReference type="InterPro" id="IPR006179">
    <property type="entry name" value="5_nucleotidase/apyrase"/>
</dbReference>
<keyword evidence="4" id="KW-0472">Membrane</keyword>
<sequence length="588" mass="64172">MLKATLIALWSSIAHVSASAVQRGLQNDGNYNITFIHVNDIHAHLDEFQPIGIDCDSSHECVGGYARLKTKIDELRSKWPDSLLLDCGDEFQGTLFFSFYNGGSKIASTLNQIGFDAITLGNHEFDDGDDKLAEFLQNLTFPVLSANLRTKHVGLGKYVKPYAYFAKHKLAVVGLTTPETIGVSSPGPGTTFRPPATVLAEQVARVKAAHPDVTRFVALTHLGYDEDIELARGSADVAVFLGGHSHTLVGSMKGSHGPYPTVVRNRRGEDVLVATAYRYGEYLGFLNVAFGPRGNVVGWQGEPIHMTKDVKQDAELQTQVKEWRKPFDEYGKTVVGQTTKELSYDCQWKECTLGDLITDVMVAFRRKAGATVHGAVFNSGGIRATIPAGEIRRSHVMTALPFENVIVDMHLTGQELWRTFSGMVDHLSIEGHEINSFLQVSSDFEVVYDPDKPVGSRLLSLRLGGEAVNPRTKYTIVTNDFIAGGGDFFFPMNGSSKHSTGIAALDETIMKYLKTHNPYTPPPMKRIRTPSGTTAPGASHVAFAKADGSSGSTFPIEDGAWAALAVMSACLTFLVLGLEYLRVRDGLR</sequence>